<evidence type="ECO:0000313" key="2">
    <source>
        <dbReference type="Proteomes" id="UP001438189"/>
    </source>
</evidence>
<comment type="caution">
    <text evidence="1">The sequence shown here is derived from an EMBL/GenBank/DDBJ whole genome shotgun (WGS) entry which is preliminary data.</text>
</comment>
<dbReference type="Proteomes" id="UP001438189">
    <property type="component" value="Unassembled WGS sequence"/>
</dbReference>
<dbReference type="AlphaFoldDB" id="A0ABD5LPB7"/>
<accession>A0ABD5LPB7</accession>
<organism evidence="1 2">
    <name type="scientific">Agrobacterium radiobacter</name>
    <dbReference type="NCBI Taxonomy" id="362"/>
    <lineage>
        <taxon>Bacteria</taxon>
        <taxon>Pseudomonadati</taxon>
        <taxon>Pseudomonadota</taxon>
        <taxon>Alphaproteobacteria</taxon>
        <taxon>Hyphomicrobiales</taxon>
        <taxon>Rhizobiaceae</taxon>
        <taxon>Rhizobium/Agrobacterium group</taxon>
        <taxon>Agrobacterium</taxon>
        <taxon>Agrobacterium tumefaciens complex</taxon>
    </lineage>
</organism>
<reference evidence="1 2" key="1">
    <citation type="submission" date="2024-06" db="EMBL/GenBank/DDBJ databases">
        <title>Genome sequencing of Agrobacterium spp. from tobacco in Serbia.</title>
        <authorList>
            <person name="Ilicic R.J."/>
            <person name="Studholme D.J."/>
            <person name="Jelusic A."/>
            <person name="Barac G."/>
            <person name="Bagi F."/>
            <person name="Popovic Milovanovic T."/>
        </authorList>
    </citation>
    <scope>NUCLEOTIDE SEQUENCE [LARGE SCALE GENOMIC DNA]</scope>
    <source>
        <strain evidence="1 2">DA1</strain>
    </source>
</reference>
<sequence length="379" mass="42481">MSEKPVVTPMDLRDFLKAKGWSLNKEALAHRFYAMSSAQFPERQLVFPMDITSDYDETLSRVLEKFADITSTKWQALWSQLATMRDDVLRFRIFFDGNDRSLPLSFASTLVASTEKLLKSSACTVVIPRTNHPRLNLNEANQFVEKSRFNQTEEGSFILSVSCPVNAMDAQTKIEFDADDAPFVRKVTFSLQKALGELLTAIEGDTLESLVDDLKGSDAPLISSNLCDALLGMHDEQVDNSLDIGFEWSSLRGAPKTHNLPKLRFQRDYFSRVEDVRRELKAQEKDEADSFIGTVERLEGEMGVDGRRSGPIVLALLLPEGEIVRARTVLNAEDYVKADKAHMSAGMYVRVTGVLRQGRQPRTLTDAKSFELLSAVSSL</sequence>
<name>A0ABD5LPB7_AGRRD</name>
<dbReference type="RefSeq" id="WP_353574703.1">
    <property type="nucleotide sequence ID" value="NZ_JBETME010000018.1"/>
</dbReference>
<dbReference type="EMBL" id="JBETME010000018">
    <property type="protein sequence ID" value="MES4993630.1"/>
    <property type="molecule type" value="Genomic_DNA"/>
</dbReference>
<protein>
    <submittedName>
        <fullName evidence="1">Uncharacterized protein</fullName>
    </submittedName>
</protein>
<proteinExistence type="predicted"/>
<gene>
    <name evidence="1" type="ORF">ABVB70_25365</name>
</gene>
<evidence type="ECO:0000313" key="1">
    <source>
        <dbReference type="EMBL" id="MES4993630.1"/>
    </source>
</evidence>